<dbReference type="PANTHER" id="PTHR34322">
    <property type="entry name" value="TRANSPOSASE, Y1_TNP DOMAIN-CONTAINING"/>
    <property type="match status" value="1"/>
</dbReference>
<dbReference type="PANTHER" id="PTHR34322:SF2">
    <property type="entry name" value="TRANSPOSASE IS200-LIKE DOMAIN-CONTAINING PROTEIN"/>
    <property type="match status" value="1"/>
</dbReference>
<accession>A0ABY0IDQ4</accession>
<dbReference type="Proteomes" id="UP000443582">
    <property type="component" value="Unassembled WGS sequence"/>
</dbReference>
<sequence>MPRKSLIRTNTCPYHVTIRTNNKEWFDIPMPIVWSFCMKSINYANLHHPVEIQSFVLMSNHYHLMIWTPNSDLDKFMFFFNSHLSKLIRKYTGRINRIFGDRYKWSLIKDQKYYLNVLRYIYQNPLRKDLSSLCEEYEFSSLYHYINNQNLGFKLKDPIYGDKTSFLKWVNLEDKKATDQTRQSLQKPVYKPIVNQSSRRIL</sequence>
<dbReference type="RefSeq" id="WP_115363562.1">
    <property type="nucleotide sequence ID" value="NZ_QDKL01000003.1"/>
</dbReference>
<dbReference type="SUPFAM" id="SSF143422">
    <property type="entry name" value="Transposase IS200-like"/>
    <property type="match status" value="1"/>
</dbReference>
<evidence type="ECO:0000313" key="3">
    <source>
        <dbReference type="Proteomes" id="UP000443582"/>
    </source>
</evidence>
<dbReference type="InterPro" id="IPR036515">
    <property type="entry name" value="Transposase_17_sf"/>
</dbReference>
<evidence type="ECO:0000259" key="1">
    <source>
        <dbReference type="SMART" id="SM01321"/>
    </source>
</evidence>
<dbReference type="SMART" id="SM01321">
    <property type="entry name" value="Y1_Tnp"/>
    <property type="match status" value="1"/>
</dbReference>
<organism evidence="2 3">
    <name type="scientific">Halobacteriovorax vibrionivorans</name>
    <dbReference type="NCBI Taxonomy" id="2152716"/>
    <lineage>
        <taxon>Bacteria</taxon>
        <taxon>Pseudomonadati</taxon>
        <taxon>Bdellovibrionota</taxon>
        <taxon>Bacteriovoracia</taxon>
        <taxon>Bacteriovoracales</taxon>
        <taxon>Halobacteriovoraceae</taxon>
        <taxon>Halobacteriovorax</taxon>
    </lineage>
</organism>
<proteinExistence type="predicted"/>
<keyword evidence="3" id="KW-1185">Reference proteome</keyword>
<feature type="domain" description="Transposase IS200-like" evidence="1">
    <location>
        <begin position="9"/>
        <end position="124"/>
    </location>
</feature>
<name>A0ABY0IDQ4_9BACT</name>
<protein>
    <recommendedName>
        <fullName evidence="1">Transposase IS200-like domain-containing protein</fullName>
    </recommendedName>
</protein>
<dbReference type="EMBL" id="QDKL01000003">
    <property type="protein sequence ID" value="RZF21092.1"/>
    <property type="molecule type" value="Genomic_DNA"/>
</dbReference>
<dbReference type="InterPro" id="IPR002686">
    <property type="entry name" value="Transposase_17"/>
</dbReference>
<dbReference type="Gene3D" id="3.30.70.1290">
    <property type="entry name" value="Transposase IS200-like"/>
    <property type="match status" value="1"/>
</dbReference>
<dbReference type="Pfam" id="PF01797">
    <property type="entry name" value="Y1_Tnp"/>
    <property type="match status" value="1"/>
</dbReference>
<evidence type="ECO:0000313" key="2">
    <source>
        <dbReference type="EMBL" id="RZF21092.1"/>
    </source>
</evidence>
<comment type="caution">
    <text evidence="2">The sequence shown here is derived from an EMBL/GenBank/DDBJ whole genome shotgun (WGS) entry which is preliminary data.</text>
</comment>
<reference evidence="3" key="1">
    <citation type="journal article" date="2019" name="Int. J. Syst. Evol. Microbiol.">
        <title>Halobacteriovorax valvorus sp. nov., a novel prokaryotic predator isolated from coastal seawater of China.</title>
        <authorList>
            <person name="Chen M.-X."/>
        </authorList>
    </citation>
    <scope>NUCLEOTIDE SEQUENCE [LARGE SCALE GENOMIC DNA]</scope>
    <source>
        <strain evidence="3">BL9</strain>
    </source>
</reference>
<gene>
    <name evidence="2" type="ORF">DAY19_14020</name>
</gene>